<feature type="domain" description="ChsH2 C-terminal OB-fold" evidence="1">
    <location>
        <begin position="54"/>
        <end position="121"/>
    </location>
</feature>
<dbReference type="SUPFAM" id="SSF50249">
    <property type="entry name" value="Nucleic acid-binding proteins"/>
    <property type="match status" value="1"/>
</dbReference>
<evidence type="ECO:0000313" key="4">
    <source>
        <dbReference type="Proteomes" id="UP001143362"/>
    </source>
</evidence>
<name>A0ABT3TCW3_9GAMM</name>
<dbReference type="InterPro" id="IPR022002">
    <property type="entry name" value="ChsH2_Znr"/>
</dbReference>
<evidence type="ECO:0000259" key="1">
    <source>
        <dbReference type="Pfam" id="PF01796"/>
    </source>
</evidence>
<comment type="caution">
    <text evidence="3">The sequence shown here is derived from an EMBL/GenBank/DDBJ whole genome shotgun (WGS) entry which is preliminary data.</text>
</comment>
<dbReference type="GO" id="GO:0003677">
    <property type="term" value="F:DNA binding"/>
    <property type="evidence" value="ECO:0007669"/>
    <property type="project" value="UniProtKB-KW"/>
</dbReference>
<sequence length="144" mass="15776">MTSATQQRPIADGLFTWPAGSPALLGSRCQTCDKVAFPAQGSCTACCSTDVKVEELPARGKLWTYTIQRFMPKSPYNSGETQETFKPYGVGYVELPGALCVEGRLTESDPEKLKIGMDMDVIFYPYRNEADGTEVISFAFQPVA</sequence>
<organism evidence="3 4">
    <name type="scientific">Candidatus Litorirhabdus singularis</name>
    <dbReference type="NCBI Taxonomy" id="2518993"/>
    <lineage>
        <taxon>Bacteria</taxon>
        <taxon>Pseudomonadati</taxon>
        <taxon>Pseudomonadota</taxon>
        <taxon>Gammaproteobacteria</taxon>
        <taxon>Cellvibrionales</taxon>
        <taxon>Halieaceae</taxon>
        <taxon>Candidatus Litorirhabdus</taxon>
    </lineage>
</organism>
<evidence type="ECO:0000313" key="3">
    <source>
        <dbReference type="EMBL" id="MCX2980140.1"/>
    </source>
</evidence>
<dbReference type="RefSeq" id="WP_279244119.1">
    <property type="nucleotide sequence ID" value="NZ_SHNN01000001.1"/>
</dbReference>
<dbReference type="Proteomes" id="UP001143362">
    <property type="component" value="Unassembled WGS sequence"/>
</dbReference>
<dbReference type="Pfam" id="PF12172">
    <property type="entry name" value="zf-ChsH2"/>
    <property type="match status" value="1"/>
</dbReference>
<keyword evidence="3" id="KW-0238">DNA-binding</keyword>
<dbReference type="EMBL" id="SHNN01000001">
    <property type="protein sequence ID" value="MCX2980140.1"/>
    <property type="molecule type" value="Genomic_DNA"/>
</dbReference>
<protein>
    <submittedName>
        <fullName evidence="3">DNA-binding protein</fullName>
    </submittedName>
</protein>
<feature type="domain" description="ChsH2 rubredoxin-like zinc ribbon" evidence="2">
    <location>
        <begin position="18"/>
        <end position="50"/>
    </location>
</feature>
<dbReference type="InterPro" id="IPR002878">
    <property type="entry name" value="ChsH2_C"/>
</dbReference>
<gene>
    <name evidence="3" type="ORF">EYC98_04580</name>
</gene>
<dbReference type="PANTHER" id="PTHR34075">
    <property type="entry name" value="BLR3430 PROTEIN"/>
    <property type="match status" value="1"/>
</dbReference>
<dbReference type="PANTHER" id="PTHR34075:SF5">
    <property type="entry name" value="BLR3430 PROTEIN"/>
    <property type="match status" value="1"/>
</dbReference>
<evidence type="ECO:0000259" key="2">
    <source>
        <dbReference type="Pfam" id="PF12172"/>
    </source>
</evidence>
<proteinExistence type="predicted"/>
<keyword evidence="4" id="KW-1185">Reference proteome</keyword>
<dbReference type="InterPro" id="IPR012340">
    <property type="entry name" value="NA-bd_OB-fold"/>
</dbReference>
<accession>A0ABT3TCW3</accession>
<dbReference type="InterPro" id="IPR052513">
    <property type="entry name" value="Thioester_dehydratase-like"/>
</dbReference>
<dbReference type="Pfam" id="PF01796">
    <property type="entry name" value="OB_ChsH2_C"/>
    <property type="match status" value="1"/>
</dbReference>
<reference evidence="3" key="1">
    <citation type="submission" date="2019-02" db="EMBL/GenBank/DDBJ databases">
        <authorList>
            <person name="Li S.-H."/>
        </authorList>
    </citation>
    <scope>NUCLEOTIDE SEQUENCE</scope>
    <source>
        <strain evidence="3">IMCC14734</strain>
    </source>
</reference>